<evidence type="ECO:0000256" key="2">
    <source>
        <dbReference type="ARBA" id="ARBA00022741"/>
    </source>
</evidence>
<dbReference type="GO" id="GO:0005524">
    <property type="term" value="F:ATP binding"/>
    <property type="evidence" value="ECO:0007669"/>
    <property type="project" value="UniProtKB-KW"/>
</dbReference>
<dbReference type="PANTHER" id="PTHR42939">
    <property type="entry name" value="ABC TRANSPORTER ATP-BINDING PROTEIN ALBC-RELATED"/>
    <property type="match status" value="1"/>
</dbReference>
<dbReference type="SUPFAM" id="SSF52540">
    <property type="entry name" value="P-loop containing nucleoside triphosphate hydrolases"/>
    <property type="match status" value="1"/>
</dbReference>
<dbReference type="InterPro" id="IPR027417">
    <property type="entry name" value="P-loop_NTPase"/>
</dbReference>
<dbReference type="Proteomes" id="UP000616201">
    <property type="component" value="Unassembled WGS sequence"/>
</dbReference>
<dbReference type="InterPro" id="IPR003439">
    <property type="entry name" value="ABC_transporter-like_ATP-bd"/>
</dbReference>
<dbReference type="PANTHER" id="PTHR42939:SF1">
    <property type="entry name" value="ABC TRANSPORTER ATP-BINDING PROTEIN ALBC-RELATED"/>
    <property type="match status" value="1"/>
</dbReference>
<dbReference type="CDD" id="cd03230">
    <property type="entry name" value="ABC_DR_subfamily_A"/>
    <property type="match status" value="1"/>
</dbReference>
<dbReference type="PROSITE" id="PS50893">
    <property type="entry name" value="ABC_TRANSPORTER_2"/>
    <property type="match status" value="1"/>
</dbReference>
<feature type="domain" description="ABC transporter" evidence="4">
    <location>
        <begin position="2"/>
        <end position="227"/>
    </location>
</feature>
<dbReference type="InterPro" id="IPR051782">
    <property type="entry name" value="ABC_Transporter_VariousFunc"/>
</dbReference>
<keyword evidence="3 5" id="KW-0067">ATP-binding</keyword>
<dbReference type="Pfam" id="PF00005">
    <property type="entry name" value="ABC_tran"/>
    <property type="match status" value="1"/>
</dbReference>
<evidence type="ECO:0000256" key="3">
    <source>
        <dbReference type="ARBA" id="ARBA00022840"/>
    </source>
</evidence>
<dbReference type="EMBL" id="PRDK01000004">
    <property type="protein sequence ID" value="MBE8713219.1"/>
    <property type="molecule type" value="Genomic_DNA"/>
</dbReference>
<protein>
    <submittedName>
        <fullName evidence="5">ABC transporter ATP-binding protein</fullName>
    </submittedName>
</protein>
<name>A0A928YPS8_9SPHI</name>
<organism evidence="5 6">
    <name type="scientific">Sphingobacterium hungaricum</name>
    <dbReference type="NCBI Taxonomy" id="2082723"/>
    <lineage>
        <taxon>Bacteria</taxon>
        <taxon>Pseudomonadati</taxon>
        <taxon>Bacteroidota</taxon>
        <taxon>Sphingobacteriia</taxon>
        <taxon>Sphingobacteriales</taxon>
        <taxon>Sphingobacteriaceae</taxon>
        <taxon>Sphingobacterium</taxon>
    </lineage>
</organism>
<dbReference type="RefSeq" id="WP_196935170.1">
    <property type="nucleotide sequence ID" value="NZ_MU158698.1"/>
</dbReference>
<accession>A0A928YPS8</accession>
<proteinExistence type="predicted"/>
<evidence type="ECO:0000256" key="1">
    <source>
        <dbReference type="ARBA" id="ARBA00022448"/>
    </source>
</evidence>
<comment type="caution">
    <text evidence="5">The sequence shown here is derived from an EMBL/GenBank/DDBJ whole genome shotgun (WGS) entry which is preliminary data.</text>
</comment>
<keyword evidence="2" id="KW-0547">Nucleotide-binding</keyword>
<sequence>MIVIKDLSFYYRKDVNILEKISTTLKPGHVYGLLGLNGTGKTTFLKLIAGLQFPKIGDVTVNKEISKERNVSFLLDIYFITDEVELPKWKIKTFEEVYGALYPKFDSKKFYELLTELQVNPQENLGNLSYGQQKKVNIAFGLSTNVSTILMDEPTNGLDIPSKSQFRKLLAKYTTDDKIIVISTHQTRDLDQLIDQLLVIHNRQLVVDESIYDLTKKIKFENNVENLTDALYFEKTISGLQSITENKYQEDSKLDIELFFNALTQDETFLTKFKTLQLQNHE</sequence>
<evidence type="ECO:0000313" key="5">
    <source>
        <dbReference type="EMBL" id="MBE8713219.1"/>
    </source>
</evidence>
<dbReference type="SMART" id="SM00382">
    <property type="entry name" value="AAA"/>
    <property type="match status" value="1"/>
</dbReference>
<keyword evidence="1" id="KW-0813">Transport</keyword>
<reference evidence="5" key="1">
    <citation type="submission" date="2018-02" db="EMBL/GenBank/DDBJ databases">
        <authorList>
            <person name="Vasarhelyi B.M."/>
            <person name="Deshmukh S."/>
            <person name="Balint B."/>
            <person name="Kukolya J."/>
        </authorList>
    </citation>
    <scope>NUCLEOTIDE SEQUENCE</scope>
    <source>
        <strain evidence="5">KB22</strain>
    </source>
</reference>
<gene>
    <name evidence="5" type="ORF">C4F49_05975</name>
</gene>
<dbReference type="Gene3D" id="3.40.50.300">
    <property type="entry name" value="P-loop containing nucleotide triphosphate hydrolases"/>
    <property type="match status" value="1"/>
</dbReference>
<dbReference type="InterPro" id="IPR003593">
    <property type="entry name" value="AAA+_ATPase"/>
</dbReference>
<evidence type="ECO:0000259" key="4">
    <source>
        <dbReference type="PROSITE" id="PS50893"/>
    </source>
</evidence>
<evidence type="ECO:0000313" key="6">
    <source>
        <dbReference type="Proteomes" id="UP000616201"/>
    </source>
</evidence>
<keyword evidence="6" id="KW-1185">Reference proteome</keyword>
<dbReference type="GO" id="GO:0016887">
    <property type="term" value="F:ATP hydrolysis activity"/>
    <property type="evidence" value="ECO:0007669"/>
    <property type="project" value="InterPro"/>
</dbReference>
<dbReference type="AlphaFoldDB" id="A0A928YPS8"/>